<keyword evidence="3" id="KW-1185">Reference proteome</keyword>
<sequence>MSSGSEGQRAVPYYCPFCASEDLWPAGETHGQWQCRACTRAFALRFVGLAAATAAAPTTATSTTATPTHATDPVLPDRAREETR</sequence>
<organism evidence="2 3">
    <name type="scientific">Cellulomonas fulva</name>
    <dbReference type="NCBI Taxonomy" id="2835530"/>
    <lineage>
        <taxon>Bacteria</taxon>
        <taxon>Bacillati</taxon>
        <taxon>Actinomycetota</taxon>
        <taxon>Actinomycetes</taxon>
        <taxon>Micrococcales</taxon>
        <taxon>Cellulomonadaceae</taxon>
        <taxon>Cellulomonas</taxon>
    </lineage>
</organism>
<reference evidence="2 3" key="1">
    <citation type="submission" date="2021-05" db="EMBL/GenBank/DDBJ databases">
        <title>Description of Cellulomonas sp. DKR-3 sp. nov.</title>
        <authorList>
            <person name="Dahal R.H."/>
            <person name="Chaudhary D.K."/>
        </authorList>
    </citation>
    <scope>NUCLEOTIDE SEQUENCE [LARGE SCALE GENOMIC DNA]</scope>
    <source>
        <strain evidence="2 3">DKR-3</strain>
    </source>
</reference>
<evidence type="ECO:0008006" key="4">
    <source>
        <dbReference type="Google" id="ProtNLM"/>
    </source>
</evidence>
<feature type="compositionally biased region" description="Basic and acidic residues" evidence="1">
    <location>
        <begin position="75"/>
        <end position="84"/>
    </location>
</feature>
<comment type="caution">
    <text evidence="2">The sequence shown here is derived from an EMBL/GenBank/DDBJ whole genome shotgun (WGS) entry which is preliminary data.</text>
</comment>
<gene>
    <name evidence="2" type="ORF">KIN34_11665</name>
</gene>
<protein>
    <recommendedName>
        <fullName evidence="4">Insertion element protein</fullName>
    </recommendedName>
</protein>
<dbReference type="RefSeq" id="WP_214352181.1">
    <property type="nucleotide sequence ID" value="NZ_JAHBOH010000001.1"/>
</dbReference>
<dbReference type="EMBL" id="JAHBOH010000001">
    <property type="protein sequence ID" value="MBT0994940.1"/>
    <property type="molecule type" value="Genomic_DNA"/>
</dbReference>
<evidence type="ECO:0000256" key="1">
    <source>
        <dbReference type="SAM" id="MobiDB-lite"/>
    </source>
</evidence>
<proteinExistence type="predicted"/>
<dbReference type="Proteomes" id="UP000722125">
    <property type="component" value="Unassembled WGS sequence"/>
</dbReference>
<name>A0ABS5U0Q2_9CELL</name>
<feature type="region of interest" description="Disordered" evidence="1">
    <location>
        <begin position="56"/>
        <end position="84"/>
    </location>
</feature>
<feature type="compositionally biased region" description="Low complexity" evidence="1">
    <location>
        <begin position="56"/>
        <end position="71"/>
    </location>
</feature>
<evidence type="ECO:0000313" key="2">
    <source>
        <dbReference type="EMBL" id="MBT0994940.1"/>
    </source>
</evidence>
<accession>A0ABS5U0Q2</accession>
<evidence type="ECO:0000313" key="3">
    <source>
        <dbReference type="Proteomes" id="UP000722125"/>
    </source>
</evidence>